<feature type="domain" description="Fibrinogen C-terminal" evidence="1">
    <location>
        <begin position="1"/>
        <end position="35"/>
    </location>
</feature>
<dbReference type="PROSITE" id="PS51406">
    <property type="entry name" value="FIBRINOGEN_C_2"/>
    <property type="match status" value="2"/>
</dbReference>
<dbReference type="InterPro" id="IPR002181">
    <property type="entry name" value="Fibrinogen_a/b/g_C_dom"/>
</dbReference>
<dbReference type="Proteomes" id="UP001186944">
    <property type="component" value="Unassembled WGS sequence"/>
</dbReference>
<dbReference type="GO" id="GO:0005615">
    <property type="term" value="C:extracellular space"/>
    <property type="evidence" value="ECO:0007669"/>
    <property type="project" value="TreeGrafter"/>
</dbReference>
<accession>A0AA88YE53</accession>
<dbReference type="Pfam" id="PF00147">
    <property type="entry name" value="Fibrinogen_C"/>
    <property type="match status" value="1"/>
</dbReference>
<proteinExistence type="predicted"/>
<sequence>MTTDGGGWTVFQRRVDGSQNFKQNYNAYRKGFGNIKKEFWLDSGCMALKNQKSGVYKVRIADRSTKQVYCDMTTDGGGWTVFQRRVDGTQNFTQNYDAYRRGFGNIKKEFWLGNEIIHKLTKDGSCELRVDLEDFDNKTRYALYKGFKVGDESSGFKLTLGSYSGNAGDSLTRVNGMKFSTYDRDQDTLSGGHCAARYKGNELLHNLTSNGSCELRVDLEDFDNEKRYALYKGFRVGDQKSGFKLTIGSYSGDAGDSLTRVNGMKFSTYDRDQDTWGENCAATYRGGFWHQSCHSANPNGHYFNGKHKSYANGINWYHWRGYYYSMKHIKMMFRCQ</sequence>
<evidence type="ECO:0000259" key="1">
    <source>
        <dbReference type="PROSITE" id="PS51406"/>
    </source>
</evidence>
<dbReference type="PANTHER" id="PTHR19143">
    <property type="entry name" value="FIBRINOGEN/TENASCIN/ANGIOPOEITIN"/>
    <property type="match status" value="1"/>
</dbReference>
<dbReference type="NCBIfam" id="NF040941">
    <property type="entry name" value="GGGWT_bact"/>
    <property type="match status" value="1"/>
</dbReference>
<keyword evidence="3" id="KW-1185">Reference proteome</keyword>
<feature type="domain" description="Fibrinogen C-terminal" evidence="1">
    <location>
        <begin position="36"/>
        <end position="336"/>
    </location>
</feature>
<dbReference type="CDD" id="cd00087">
    <property type="entry name" value="FReD"/>
    <property type="match status" value="1"/>
</dbReference>
<evidence type="ECO:0000313" key="2">
    <source>
        <dbReference type="EMBL" id="KAK3097687.1"/>
    </source>
</evidence>
<dbReference type="InterPro" id="IPR036056">
    <property type="entry name" value="Fibrinogen-like_C"/>
</dbReference>
<dbReference type="InterPro" id="IPR014716">
    <property type="entry name" value="Fibrinogen_a/b/g_C_1"/>
</dbReference>
<dbReference type="AlphaFoldDB" id="A0AA88YE53"/>
<evidence type="ECO:0000313" key="3">
    <source>
        <dbReference type="Proteomes" id="UP001186944"/>
    </source>
</evidence>
<protein>
    <recommendedName>
        <fullName evidence="1">Fibrinogen C-terminal domain-containing protein</fullName>
    </recommendedName>
</protein>
<dbReference type="SMART" id="SM00186">
    <property type="entry name" value="FBG"/>
    <property type="match status" value="2"/>
</dbReference>
<dbReference type="SUPFAM" id="SSF56496">
    <property type="entry name" value="Fibrinogen C-terminal domain-like"/>
    <property type="match status" value="3"/>
</dbReference>
<name>A0AA88YE53_PINIB</name>
<dbReference type="InterPro" id="IPR050373">
    <property type="entry name" value="Fibrinogen_C-term_domain"/>
</dbReference>
<gene>
    <name evidence="2" type="ORF">FSP39_012109</name>
</gene>
<dbReference type="PANTHER" id="PTHR19143:SF394">
    <property type="entry name" value="ANGIOPOIETIN-RELATED PROTEIN 3-LIKE"/>
    <property type="match status" value="1"/>
</dbReference>
<dbReference type="EMBL" id="VSWD01000007">
    <property type="protein sequence ID" value="KAK3097687.1"/>
    <property type="molecule type" value="Genomic_DNA"/>
</dbReference>
<comment type="caution">
    <text evidence="2">The sequence shown here is derived from an EMBL/GenBank/DDBJ whole genome shotgun (WGS) entry which is preliminary data.</text>
</comment>
<reference evidence="2" key="1">
    <citation type="submission" date="2019-08" db="EMBL/GenBank/DDBJ databases">
        <title>The improved chromosome-level genome for the pearl oyster Pinctada fucata martensii using PacBio sequencing and Hi-C.</title>
        <authorList>
            <person name="Zheng Z."/>
        </authorList>
    </citation>
    <scope>NUCLEOTIDE SEQUENCE</scope>
    <source>
        <strain evidence="2">ZZ-2019</strain>
        <tissue evidence="2">Adductor muscle</tissue>
    </source>
</reference>
<organism evidence="2 3">
    <name type="scientific">Pinctada imbricata</name>
    <name type="common">Atlantic pearl-oyster</name>
    <name type="synonym">Pinctada martensii</name>
    <dbReference type="NCBI Taxonomy" id="66713"/>
    <lineage>
        <taxon>Eukaryota</taxon>
        <taxon>Metazoa</taxon>
        <taxon>Spiralia</taxon>
        <taxon>Lophotrochozoa</taxon>
        <taxon>Mollusca</taxon>
        <taxon>Bivalvia</taxon>
        <taxon>Autobranchia</taxon>
        <taxon>Pteriomorphia</taxon>
        <taxon>Pterioida</taxon>
        <taxon>Pterioidea</taxon>
        <taxon>Pteriidae</taxon>
        <taxon>Pinctada</taxon>
    </lineage>
</organism>
<dbReference type="Gene3D" id="3.90.215.10">
    <property type="entry name" value="Gamma Fibrinogen, chain A, domain 1"/>
    <property type="match status" value="3"/>
</dbReference>